<dbReference type="SUPFAM" id="SSF52025">
    <property type="entry name" value="PA domain"/>
    <property type="match status" value="1"/>
</dbReference>
<keyword evidence="6" id="KW-1185">Reference proteome</keyword>
<gene>
    <name evidence="5" type="ORF">SAMN04515671_3482</name>
</gene>
<dbReference type="RefSeq" id="WP_172832294.1">
    <property type="nucleotide sequence ID" value="NZ_LT629710.1"/>
</dbReference>
<dbReference type="Gene3D" id="3.40.630.10">
    <property type="entry name" value="Zn peptidases"/>
    <property type="match status" value="1"/>
</dbReference>
<feature type="region of interest" description="Disordered" evidence="1">
    <location>
        <begin position="66"/>
        <end position="85"/>
    </location>
</feature>
<dbReference type="Proteomes" id="UP000198741">
    <property type="component" value="Chromosome I"/>
</dbReference>
<dbReference type="PANTHER" id="PTHR12147:SF26">
    <property type="entry name" value="PEPTIDASE M28 DOMAIN-CONTAINING PROTEIN"/>
    <property type="match status" value="1"/>
</dbReference>
<dbReference type="SUPFAM" id="SSF53187">
    <property type="entry name" value="Zn-dependent exopeptidases"/>
    <property type="match status" value="1"/>
</dbReference>
<name>A0A1H0RBJ9_9ACTN</name>
<evidence type="ECO:0000256" key="2">
    <source>
        <dbReference type="SAM" id="SignalP"/>
    </source>
</evidence>
<feature type="chain" id="PRO_5009251155" evidence="2">
    <location>
        <begin position="25"/>
        <end position="543"/>
    </location>
</feature>
<feature type="domain" description="PA" evidence="3">
    <location>
        <begin position="159"/>
        <end position="244"/>
    </location>
</feature>
<keyword evidence="2" id="KW-0732">Signal</keyword>
<dbReference type="EMBL" id="LT629710">
    <property type="protein sequence ID" value="SDP26811.1"/>
    <property type="molecule type" value="Genomic_DNA"/>
</dbReference>
<evidence type="ECO:0000259" key="4">
    <source>
        <dbReference type="Pfam" id="PF04389"/>
    </source>
</evidence>
<dbReference type="InterPro" id="IPR046450">
    <property type="entry name" value="PA_dom_sf"/>
</dbReference>
<evidence type="ECO:0000259" key="3">
    <source>
        <dbReference type="Pfam" id="PF02225"/>
    </source>
</evidence>
<dbReference type="InterPro" id="IPR003137">
    <property type="entry name" value="PA_domain"/>
</dbReference>
<dbReference type="InterPro" id="IPR045175">
    <property type="entry name" value="M28_fam"/>
</dbReference>
<dbReference type="PANTHER" id="PTHR12147">
    <property type="entry name" value="METALLOPEPTIDASE M28 FAMILY MEMBER"/>
    <property type="match status" value="1"/>
</dbReference>
<sequence>MALATVATLTVAVGLPISASSASAATSNDANPTACAHRVNNTPEKLVACVTKGDLWAHMVKFQQIADANPGPDGHPSRNSGEPGYKASADYVARVMRAAGYRVTLQEYKFHYFSFVGTPVMRDESTGHSFGLGTDFNPAHVAGSTTAKVQPAGGIVVPATPAPSSASGCQASDFAGFVPGNIALIQRGTCTFAQKVANAEAAGASAAIIFNEGNPGRTSLFNGSLAGTEQIPVLFTSYAVGTQLLAQYVPGSAPVLTVDVKLIDDPNRSDWNVIADSRGGDPNNILVIDAHLDAIYGAGMLDNASGSAAILDIAQQLKNTNTRNKLRFIWFGGEELGLLGSNYYVSNLAASELAKIKFDLDADVLGTPNYVAGVLDPKDGVNLFGRTPGTPMSPSIWAPSAIGRDYGIDYLNSIGKNHILFSADGTDAFVFQQAGIPASGVLTGQDCCKLASDVALFGGYQGNFEGTVPGDDGGCVDNPFRWCDNIGNNDPAVLTWMSKTFANMVGHMAYDTKVFDSTKSGGGHLKKNSTPRAVSPRKALVNS</sequence>
<feature type="region of interest" description="Disordered" evidence="1">
    <location>
        <begin position="521"/>
        <end position="543"/>
    </location>
</feature>
<dbReference type="AlphaFoldDB" id="A0A1H0RBJ9"/>
<protein>
    <submittedName>
        <fullName evidence="5">PA domain-containing protein</fullName>
    </submittedName>
</protein>
<feature type="domain" description="Peptidase M28" evidence="4">
    <location>
        <begin position="272"/>
        <end position="441"/>
    </location>
</feature>
<feature type="signal peptide" evidence="2">
    <location>
        <begin position="1"/>
        <end position="24"/>
    </location>
</feature>
<evidence type="ECO:0000313" key="5">
    <source>
        <dbReference type="EMBL" id="SDP26811.1"/>
    </source>
</evidence>
<dbReference type="InterPro" id="IPR007484">
    <property type="entry name" value="Peptidase_M28"/>
</dbReference>
<evidence type="ECO:0000256" key="1">
    <source>
        <dbReference type="SAM" id="MobiDB-lite"/>
    </source>
</evidence>
<reference evidence="5 6" key="1">
    <citation type="submission" date="2016-10" db="EMBL/GenBank/DDBJ databases">
        <authorList>
            <person name="de Groot N.N."/>
        </authorList>
    </citation>
    <scope>NUCLEOTIDE SEQUENCE [LARGE SCALE GENOMIC DNA]</scope>
    <source>
        <strain evidence="6">P4-7,KCTC 19426,CECT 7604</strain>
    </source>
</reference>
<dbReference type="GO" id="GO:0006508">
    <property type="term" value="P:proteolysis"/>
    <property type="evidence" value="ECO:0007669"/>
    <property type="project" value="InterPro"/>
</dbReference>
<proteinExistence type="predicted"/>
<dbReference type="GO" id="GO:0008235">
    <property type="term" value="F:metalloexopeptidase activity"/>
    <property type="evidence" value="ECO:0007669"/>
    <property type="project" value="InterPro"/>
</dbReference>
<dbReference type="Pfam" id="PF04389">
    <property type="entry name" value="Peptidase_M28"/>
    <property type="match status" value="1"/>
</dbReference>
<accession>A0A1H0RBJ9</accession>
<organism evidence="5 6">
    <name type="scientific">Nakamurella panacisegetis</name>
    <dbReference type="NCBI Taxonomy" id="1090615"/>
    <lineage>
        <taxon>Bacteria</taxon>
        <taxon>Bacillati</taxon>
        <taxon>Actinomycetota</taxon>
        <taxon>Actinomycetes</taxon>
        <taxon>Nakamurellales</taxon>
        <taxon>Nakamurellaceae</taxon>
        <taxon>Nakamurella</taxon>
    </lineage>
</organism>
<evidence type="ECO:0000313" key="6">
    <source>
        <dbReference type="Proteomes" id="UP000198741"/>
    </source>
</evidence>
<dbReference type="Pfam" id="PF02225">
    <property type="entry name" value="PA"/>
    <property type="match status" value="1"/>
</dbReference>
<dbReference type="STRING" id="1090615.SAMN04515671_3482"/>
<dbReference type="Gene3D" id="3.50.30.30">
    <property type="match status" value="1"/>
</dbReference>